<evidence type="ECO:0000256" key="2">
    <source>
        <dbReference type="SAM" id="Phobius"/>
    </source>
</evidence>
<keyword evidence="2" id="KW-0472">Membrane</keyword>
<dbReference type="AlphaFoldDB" id="A0A0N7KY92"/>
<feature type="region of interest" description="Disordered" evidence="1">
    <location>
        <begin position="99"/>
        <end position="143"/>
    </location>
</feature>
<organism evidence="3">
    <name type="scientific">Aurantimonas manganoxydans</name>
    <dbReference type="NCBI Taxonomy" id="651183"/>
    <lineage>
        <taxon>Bacteria</taxon>
        <taxon>Pseudomonadati</taxon>
        <taxon>Pseudomonadota</taxon>
        <taxon>Alphaproteobacteria</taxon>
        <taxon>Hyphomicrobiales</taxon>
        <taxon>Aurantimonadaceae</taxon>
        <taxon>Aurantimonas</taxon>
    </lineage>
</organism>
<evidence type="ECO:0000256" key="1">
    <source>
        <dbReference type="SAM" id="MobiDB-lite"/>
    </source>
</evidence>
<keyword evidence="2" id="KW-0812">Transmembrane</keyword>
<name>A0A0N7KY92_9HYPH</name>
<feature type="transmembrane region" description="Helical" evidence="2">
    <location>
        <begin position="7"/>
        <end position="31"/>
    </location>
</feature>
<dbReference type="Gene3D" id="1.10.287.1490">
    <property type="match status" value="1"/>
</dbReference>
<proteinExistence type="predicted"/>
<dbReference type="EMBL" id="LC066378">
    <property type="protein sequence ID" value="BAT29073.1"/>
    <property type="molecule type" value="Genomic_DNA"/>
</dbReference>
<evidence type="ECO:0000313" key="3">
    <source>
        <dbReference type="EMBL" id="BAT29073.1"/>
    </source>
</evidence>
<keyword evidence="2" id="KW-1133">Transmembrane helix</keyword>
<reference evidence="3" key="1">
    <citation type="journal article" date="2015" name="Proc. Natl. Acad. Sci. U.S.A.">
        <title>Bacterial clade with the ribosomal RNA operon on a small plasmid rather than the chromosome.</title>
        <authorList>
            <person name="Anda M."/>
            <person name="Ohtsubo Y."/>
            <person name="Okubo T."/>
            <person name="Sugawara M."/>
            <person name="Nagata Y."/>
            <person name="Tsuda M."/>
            <person name="Minamisawa K."/>
            <person name="Mitsui H."/>
        </authorList>
    </citation>
    <scope>NUCLEOTIDE SEQUENCE</scope>
    <source>
        <strain evidence="3">DSM 21871</strain>
    </source>
</reference>
<sequence>MTDRSSGLGFGGAAAAGLVGAIVALVGGAALQSAGYLPNFGATEQTTGESYASQSALQDLDGEVAALREQFAALPATPAGDNADTQALTGRVDALEQAAAAPADDSAAQAAEAARTAAEGATQTATAAQQASDQAGQTASAAQEAATAAQSSADAAAKAASDAQATAASAQEGVAAINETIAGFDSRIAAVEARNLQASKAFAAANLKAAIDAGGPFMQQLENYAQIAGGAGATEELRALAADGVPTERELATRWPEVEDRIASQLTPVAPDAPVGDQLLSGLRSLVQVRPVEPSASAEPGEGGPNESLARLDAAIGAGDLAGWTAEWQTLPDAAKQASQDFADQVEARQTADRVIADALASATAPAQPAAQDNQG</sequence>
<accession>A0A0N7KY92</accession>
<protein>
    <submittedName>
        <fullName evidence="3">Uncharacterized protein</fullName>
    </submittedName>
</protein>